<keyword evidence="2" id="KW-1185">Reference proteome</keyword>
<reference evidence="1 2" key="2">
    <citation type="submission" date="2020-07" db="EMBL/GenBank/DDBJ databases">
        <title>Genome assembly of wild tea tree DASZ reveals pedigree and selection history of tea varieties.</title>
        <authorList>
            <person name="Zhang W."/>
        </authorList>
    </citation>
    <scope>NUCLEOTIDE SEQUENCE [LARGE SCALE GENOMIC DNA]</scope>
    <source>
        <strain evidence="2">cv. G240</strain>
        <tissue evidence="1">Leaf</tissue>
    </source>
</reference>
<evidence type="ECO:0000313" key="1">
    <source>
        <dbReference type="EMBL" id="KAF5933178.1"/>
    </source>
</evidence>
<name>A0A7J7G060_CAMSI</name>
<proteinExistence type="predicted"/>
<dbReference type="EMBL" id="JACBKZ010000014">
    <property type="protein sequence ID" value="KAF5933178.1"/>
    <property type="molecule type" value="Genomic_DNA"/>
</dbReference>
<organism evidence="1 2">
    <name type="scientific">Camellia sinensis</name>
    <name type="common">Tea plant</name>
    <name type="synonym">Thea sinensis</name>
    <dbReference type="NCBI Taxonomy" id="4442"/>
    <lineage>
        <taxon>Eukaryota</taxon>
        <taxon>Viridiplantae</taxon>
        <taxon>Streptophyta</taxon>
        <taxon>Embryophyta</taxon>
        <taxon>Tracheophyta</taxon>
        <taxon>Spermatophyta</taxon>
        <taxon>Magnoliopsida</taxon>
        <taxon>eudicotyledons</taxon>
        <taxon>Gunneridae</taxon>
        <taxon>Pentapetalae</taxon>
        <taxon>asterids</taxon>
        <taxon>Ericales</taxon>
        <taxon>Theaceae</taxon>
        <taxon>Camellia</taxon>
    </lineage>
</organism>
<accession>A0A7J7G060</accession>
<comment type="caution">
    <text evidence="1">The sequence shown here is derived from an EMBL/GenBank/DDBJ whole genome shotgun (WGS) entry which is preliminary data.</text>
</comment>
<sequence length="108" mass="11835">MSKRKMLVDLEMEAFGSSSALETPMIKAEPKSLMDVKLEMGDASPFAAVPKSDTLAAERAKTMKRKTGKAKIGEASEEAIVDESFKQWESPMLYQGRPISTSDSVIAY</sequence>
<dbReference type="AlphaFoldDB" id="A0A7J7G060"/>
<protein>
    <submittedName>
        <fullName evidence="1">Uncharacterized protein</fullName>
    </submittedName>
</protein>
<evidence type="ECO:0000313" key="2">
    <source>
        <dbReference type="Proteomes" id="UP000593564"/>
    </source>
</evidence>
<gene>
    <name evidence="1" type="ORF">HYC85_029349</name>
</gene>
<reference evidence="2" key="1">
    <citation type="journal article" date="2020" name="Nat. Commun.">
        <title>Genome assembly of wild tea tree DASZ reveals pedigree and selection history of tea varieties.</title>
        <authorList>
            <person name="Zhang W."/>
            <person name="Zhang Y."/>
            <person name="Qiu H."/>
            <person name="Guo Y."/>
            <person name="Wan H."/>
            <person name="Zhang X."/>
            <person name="Scossa F."/>
            <person name="Alseekh S."/>
            <person name="Zhang Q."/>
            <person name="Wang P."/>
            <person name="Xu L."/>
            <person name="Schmidt M.H."/>
            <person name="Jia X."/>
            <person name="Li D."/>
            <person name="Zhu A."/>
            <person name="Guo F."/>
            <person name="Chen W."/>
            <person name="Ni D."/>
            <person name="Usadel B."/>
            <person name="Fernie A.R."/>
            <person name="Wen W."/>
        </authorList>
    </citation>
    <scope>NUCLEOTIDE SEQUENCE [LARGE SCALE GENOMIC DNA]</scope>
    <source>
        <strain evidence="2">cv. G240</strain>
    </source>
</reference>
<dbReference type="Proteomes" id="UP000593564">
    <property type="component" value="Unassembled WGS sequence"/>
</dbReference>